<proteinExistence type="predicted"/>
<dbReference type="AlphaFoldDB" id="A0A382ZF14"/>
<sequence length="44" mass="5137">MFPNTKLKTLELTALKSIQPKIIEPTLEERSFIKIERVIKRLGL</sequence>
<organism evidence="1">
    <name type="scientific">marine metagenome</name>
    <dbReference type="NCBI Taxonomy" id="408172"/>
    <lineage>
        <taxon>unclassified sequences</taxon>
        <taxon>metagenomes</taxon>
        <taxon>ecological metagenomes</taxon>
    </lineage>
</organism>
<reference evidence="1" key="1">
    <citation type="submission" date="2018-05" db="EMBL/GenBank/DDBJ databases">
        <authorList>
            <person name="Lanie J.A."/>
            <person name="Ng W.-L."/>
            <person name="Kazmierczak K.M."/>
            <person name="Andrzejewski T.M."/>
            <person name="Davidsen T.M."/>
            <person name="Wayne K.J."/>
            <person name="Tettelin H."/>
            <person name="Glass J.I."/>
            <person name="Rusch D."/>
            <person name="Podicherti R."/>
            <person name="Tsui H.-C.T."/>
            <person name="Winkler M.E."/>
        </authorList>
    </citation>
    <scope>NUCLEOTIDE SEQUENCE</scope>
</reference>
<gene>
    <name evidence="1" type="ORF">METZ01_LOCUS446978</name>
</gene>
<evidence type="ECO:0000313" key="1">
    <source>
        <dbReference type="EMBL" id="SVD94124.1"/>
    </source>
</evidence>
<name>A0A382ZF14_9ZZZZ</name>
<protein>
    <submittedName>
        <fullName evidence="1">Uncharacterized protein</fullName>
    </submittedName>
</protein>
<dbReference type="EMBL" id="UINC01183384">
    <property type="protein sequence ID" value="SVD94124.1"/>
    <property type="molecule type" value="Genomic_DNA"/>
</dbReference>
<accession>A0A382ZF14</accession>